<dbReference type="PROSITE" id="PS50994">
    <property type="entry name" value="INTEGRASE"/>
    <property type="match status" value="1"/>
</dbReference>
<name>A0ABQ4YVM3_9ASTR</name>
<dbReference type="Pfam" id="PF17917">
    <property type="entry name" value="RT_RNaseH"/>
    <property type="match status" value="1"/>
</dbReference>
<accession>A0ABQ4YVM3</accession>
<dbReference type="Gene3D" id="3.10.20.370">
    <property type="match status" value="1"/>
</dbReference>
<keyword evidence="2" id="KW-0548">Nucleotidyltransferase</keyword>
<dbReference type="Proteomes" id="UP001151760">
    <property type="component" value="Unassembled WGS sequence"/>
</dbReference>
<reference evidence="8" key="2">
    <citation type="submission" date="2022-01" db="EMBL/GenBank/DDBJ databases">
        <authorList>
            <person name="Yamashiro T."/>
            <person name="Shiraishi A."/>
            <person name="Satake H."/>
            <person name="Nakayama K."/>
        </authorList>
    </citation>
    <scope>NUCLEOTIDE SEQUENCE</scope>
</reference>
<dbReference type="InterPro" id="IPR041588">
    <property type="entry name" value="Integrase_H2C2"/>
</dbReference>
<dbReference type="CDD" id="cd09274">
    <property type="entry name" value="RNase_HI_RT_Ty3"/>
    <property type="match status" value="1"/>
</dbReference>
<dbReference type="SUPFAM" id="SSF53098">
    <property type="entry name" value="Ribonuclease H-like"/>
    <property type="match status" value="1"/>
</dbReference>
<dbReference type="InterPro" id="IPR050951">
    <property type="entry name" value="Retrovirus_Pol_polyprotein"/>
</dbReference>
<dbReference type="Pfam" id="PF17921">
    <property type="entry name" value="Integrase_H2C2"/>
    <property type="match status" value="1"/>
</dbReference>
<keyword evidence="9" id="KW-1185">Reference proteome</keyword>
<gene>
    <name evidence="8" type="ORF">Tco_0748435</name>
</gene>
<keyword evidence="1" id="KW-0808">Transferase</keyword>
<evidence type="ECO:0000313" key="9">
    <source>
        <dbReference type="Proteomes" id="UP001151760"/>
    </source>
</evidence>
<keyword evidence="6 8" id="KW-0695">RNA-directed DNA polymerase</keyword>
<dbReference type="SUPFAM" id="SSF56672">
    <property type="entry name" value="DNA/RNA polymerases"/>
    <property type="match status" value="1"/>
</dbReference>
<dbReference type="InterPro" id="IPR036397">
    <property type="entry name" value="RNaseH_sf"/>
</dbReference>
<evidence type="ECO:0000256" key="1">
    <source>
        <dbReference type="ARBA" id="ARBA00022679"/>
    </source>
</evidence>
<dbReference type="InterPro" id="IPR041373">
    <property type="entry name" value="RT_RNaseH"/>
</dbReference>
<evidence type="ECO:0000256" key="4">
    <source>
        <dbReference type="ARBA" id="ARBA00022759"/>
    </source>
</evidence>
<reference evidence="8" key="1">
    <citation type="journal article" date="2022" name="Int. J. Mol. Sci.">
        <title>Draft Genome of Tanacetum Coccineum: Genomic Comparison of Closely Related Tanacetum-Family Plants.</title>
        <authorList>
            <person name="Yamashiro T."/>
            <person name="Shiraishi A."/>
            <person name="Nakayama K."/>
            <person name="Satake H."/>
        </authorList>
    </citation>
    <scope>NUCLEOTIDE SEQUENCE</scope>
</reference>
<dbReference type="InterPro" id="IPR001584">
    <property type="entry name" value="Integrase_cat-core"/>
</dbReference>
<proteinExistence type="predicted"/>
<dbReference type="Gene3D" id="1.10.340.70">
    <property type="match status" value="1"/>
</dbReference>
<dbReference type="GO" id="GO:0003964">
    <property type="term" value="F:RNA-directed DNA polymerase activity"/>
    <property type="evidence" value="ECO:0007669"/>
    <property type="project" value="UniProtKB-KW"/>
</dbReference>
<dbReference type="PANTHER" id="PTHR37984:SF5">
    <property type="entry name" value="PROTEIN NYNRIN-LIKE"/>
    <property type="match status" value="1"/>
</dbReference>
<keyword evidence="3" id="KW-0540">Nuclease</keyword>
<sequence>MTHILEKETPFVFSKECVEAFNALKKKLTEAPILVAPDWELPFEIMCDASDFAVGVVLGQRKTKHFQPLHYASKTLTNGQAHYTTTEKELLAVVYAFEKFWPYLVLSKIIVYTDHSALKYLLAKQDTKPRLLHWILLLQDIDVFISDKKGAENLAADHLSRLENPYQSELEKKEITETFPLGTLGILTFRGDDSTLWFADFANYHAGNFVVKGMSSQQKKKFFKDVKHYFWDDPYLFKICADQVIRRCVFGQEAHDILMACHNGPTGGHHGANYTAKKVFDAGFYWPTIYRDAHDLVTRCDACQRQGKISQRDEMPQNAIQVCEIFDVWGIDFMGPFPSSRGNKYILVAVDYLSKWVEAKALPTNDANEFVLKI</sequence>
<evidence type="ECO:0000256" key="3">
    <source>
        <dbReference type="ARBA" id="ARBA00022722"/>
    </source>
</evidence>
<evidence type="ECO:0000313" key="8">
    <source>
        <dbReference type="EMBL" id="GJS81894.1"/>
    </source>
</evidence>
<dbReference type="PANTHER" id="PTHR37984">
    <property type="entry name" value="PROTEIN CBG26694"/>
    <property type="match status" value="1"/>
</dbReference>
<evidence type="ECO:0000259" key="7">
    <source>
        <dbReference type="PROSITE" id="PS50994"/>
    </source>
</evidence>
<keyword evidence="5" id="KW-0378">Hydrolase</keyword>
<organism evidence="8 9">
    <name type="scientific">Tanacetum coccineum</name>
    <dbReference type="NCBI Taxonomy" id="301880"/>
    <lineage>
        <taxon>Eukaryota</taxon>
        <taxon>Viridiplantae</taxon>
        <taxon>Streptophyta</taxon>
        <taxon>Embryophyta</taxon>
        <taxon>Tracheophyta</taxon>
        <taxon>Spermatophyta</taxon>
        <taxon>Magnoliopsida</taxon>
        <taxon>eudicotyledons</taxon>
        <taxon>Gunneridae</taxon>
        <taxon>Pentapetalae</taxon>
        <taxon>asterids</taxon>
        <taxon>campanulids</taxon>
        <taxon>Asterales</taxon>
        <taxon>Asteraceae</taxon>
        <taxon>Asteroideae</taxon>
        <taxon>Anthemideae</taxon>
        <taxon>Anthemidinae</taxon>
        <taxon>Tanacetum</taxon>
    </lineage>
</organism>
<keyword evidence="4" id="KW-0255">Endonuclease</keyword>
<evidence type="ECO:0000256" key="6">
    <source>
        <dbReference type="ARBA" id="ARBA00022918"/>
    </source>
</evidence>
<comment type="caution">
    <text evidence="8">The sequence shown here is derived from an EMBL/GenBank/DDBJ whole genome shotgun (WGS) entry which is preliminary data.</text>
</comment>
<dbReference type="Gene3D" id="3.30.420.10">
    <property type="entry name" value="Ribonuclease H-like superfamily/Ribonuclease H"/>
    <property type="match status" value="1"/>
</dbReference>
<feature type="domain" description="Integrase catalytic" evidence="7">
    <location>
        <begin position="312"/>
        <end position="374"/>
    </location>
</feature>
<dbReference type="EMBL" id="BQNB010010782">
    <property type="protein sequence ID" value="GJS81894.1"/>
    <property type="molecule type" value="Genomic_DNA"/>
</dbReference>
<protein>
    <submittedName>
        <fullName evidence="8">Reverse transcriptase domain-containing protein</fullName>
    </submittedName>
</protein>
<dbReference type="InterPro" id="IPR043502">
    <property type="entry name" value="DNA/RNA_pol_sf"/>
</dbReference>
<evidence type="ECO:0000256" key="2">
    <source>
        <dbReference type="ARBA" id="ARBA00022695"/>
    </source>
</evidence>
<dbReference type="InterPro" id="IPR012337">
    <property type="entry name" value="RNaseH-like_sf"/>
</dbReference>
<evidence type="ECO:0000256" key="5">
    <source>
        <dbReference type="ARBA" id="ARBA00022801"/>
    </source>
</evidence>